<reference evidence="2 3" key="1">
    <citation type="journal article" date="2012" name="Science">
        <title>The Paleozoic origin of enzymatic lignin decomposition reconstructed from 31 fungal genomes.</title>
        <authorList>
            <person name="Floudas D."/>
            <person name="Binder M."/>
            <person name="Riley R."/>
            <person name="Barry K."/>
            <person name="Blanchette R.A."/>
            <person name="Henrissat B."/>
            <person name="Martinez A.T."/>
            <person name="Otillar R."/>
            <person name="Spatafora J.W."/>
            <person name="Yadav J.S."/>
            <person name="Aerts A."/>
            <person name="Benoit I."/>
            <person name="Boyd A."/>
            <person name="Carlson A."/>
            <person name="Copeland A."/>
            <person name="Coutinho P.M."/>
            <person name="de Vries R.P."/>
            <person name="Ferreira P."/>
            <person name="Findley K."/>
            <person name="Foster B."/>
            <person name="Gaskell J."/>
            <person name="Glotzer D."/>
            <person name="Gorecki P."/>
            <person name="Heitman J."/>
            <person name="Hesse C."/>
            <person name="Hori C."/>
            <person name="Igarashi K."/>
            <person name="Jurgens J.A."/>
            <person name="Kallen N."/>
            <person name="Kersten P."/>
            <person name="Kohler A."/>
            <person name="Kuees U."/>
            <person name="Kumar T.K.A."/>
            <person name="Kuo A."/>
            <person name="LaButti K."/>
            <person name="Larrondo L.F."/>
            <person name="Lindquist E."/>
            <person name="Ling A."/>
            <person name="Lombard V."/>
            <person name="Lucas S."/>
            <person name="Lundell T."/>
            <person name="Martin R."/>
            <person name="McLaughlin D.J."/>
            <person name="Morgenstern I."/>
            <person name="Morin E."/>
            <person name="Murat C."/>
            <person name="Nagy L.G."/>
            <person name="Nolan M."/>
            <person name="Ohm R.A."/>
            <person name="Patyshakuliyeva A."/>
            <person name="Rokas A."/>
            <person name="Ruiz-Duenas F.J."/>
            <person name="Sabat G."/>
            <person name="Salamov A."/>
            <person name="Samejima M."/>
            <person name="Schmutz J."/>
            <person name="Slot J.C."/>
            <person name="St John F."/>
            <person name="Stenlid J."/>
            <person name="Sun H."/>
            <person name="Sun S."/>
            <person name="Syed K."/>
            <person name="Tsang A."/>
            <person name="Wiebenga A."/>
            <person name="Young D."/>
            <person name="Pisabarro A."/>
            <person name="Eastwood D.C."/>
            <person name="Martin F."/>
            <person name="Cullen D."/>
            <person name="Grigoriev I.V."/>
            <person name="Hibbett D.S."/>
        </authorList>
    </citation>
    <scope>NUCLEOTIDE SEQUENCE [LARGE SCALE GENOMIC DNA]</scope>
    <source>
        <strain evidence="2 3">ATCC 11539</strain>
    </source>
</reference>
<proteinExistence type="predicted"/>
<dbReference type="EMBL" id="KB469298">
    <property type="protein sequence ID" value="EPQ58118.1"/>
    <property type="molecule type" value="Genomic_DNA"/>
</dbReference>
<organism evidence="2 3">
    <name type="scientific">Gloeophyllum trabeum (strain ATCC 11539 / FP-39264 / Madison 617)</name>
    <name type="common">Brown rot fungus</name>
    <dbReference type="NCBI Taxonomy" id="670483"/>
    <lineage>
        <taxon>Eukaryota</taxon>
        <taxon>Fungi</taxon>
        <taxon>Dikarya</taxon>
        <taxon>Basidiomycota</taxon>
        <taxon>Agaricomycotina</taxon>
        <taxon>Agaricomycetes</taxon>
        <taxon>Gloeophyllales</taxon>
        <taxon>Gloeophyllaceae</taxon>
        <taxon>Gloeophyllum</taxon>
    </lineage>
</organism>
<evidence type="ECO:0000256" key="1">
    <source>
        <dbReference type="SAM" id="MobiDB-lite"/>
    </source>
</evidence>
<keyword evidence="3" id="KW-1185">Reference proteome</keyword>
<evidence type="ECO:0000313" key="2">
    <source>
        <dbReference type="EMBL" id="EPQ58118.1"/>
    </source>
</evidence>
<feature type="compositionally biased region" description="Polar residues" evidence="1">
    <location>
        <begin position="14"/>
        <end position="23"/>
    </location>
</feature>
<dbReference type="OMA" id="WREDSKK"/>
<feature type="compositionally biased region" description="Low complexity" evidence="1">
    <location>
        <begin position="232"/>
        <end position="247"/>
    </location>
</feature>
<feature type="compositionally biased region" description="Acidic residues" evidence="1">
    <location>
        <begin position="137"/>
        <end position="146"/>
    </location>
</feature>
<dbReference type="HOGENOM" id="CLU_047277_0_0_1"/>
<feature type="compositionally biased region" description="Acidic residues" evidence="1">
    <location>
        <begin position="73"/>
        <end position="86"/>
    </location>
</feature>
<accession>S7QG27</accession>
<dbReference type="OrthoDB" id="3362703at2759"/>
<evidence type="ECO:0000313" key="3">
    <source>
        <dbReference type="Proteomes" id="UP000030669"/>
    </source>
</evidence>
<dbReference type="Proteomes" id="UP000030669">
    <property type="component" value="Unassembled WGS sequence"/>
</dbReference>
<feature type="compositionally biased region" description="Low complexity" evidence="1">
    <location>
        <begin position="285"/>
        <end position="299"/>
    </location>
</feature>
<gene>
    <name evidence="2" type="ORF">GLOTRDRAFT_126610</name>
</gene>
<protein>
    <submittedName>
        <fullName evidence="2">Uncharacterized protein</fullName>
    </submittedName>
</protein>
<dbReference type="PRINTS" id="PR01217">
    <property type="entry name" value="PRICHEXTENSN"/>
</dbReference>
<dbReference type="eggNOG" id="ENOG502SS97">
    <property type="taxonomic scope" value="Eukaryota"/>
</dbReference>
<dbReference type="RefSeq" id="XP_007863386.1">
    <property type="nucleotide sequence ID" value="XM_007865195.1"/>
</dbReference>
<name>S7QG27_GLOTA</name>
<feature type="compositionally biased region" description="Pro residues" evidence="1">
    <location>
        <begin position="259"/>
        <end position="271"/>
    </location>
</feature>
<sequence length="463" mass="50970">MSGPSSLKIRIPKTSDQPSSSRSGEPRVRHGKRRVVSDDEEDGGGSYTNDYNRSPPNSPHPPTKRARQNPATYDDEEQVDIEGDEVQDTRPTVPKKVKPAPADESRPRESSKRVRKRTAKVVWSSDEDFADVVGNGEMDEEDYDFEPEQRRRGSKEPRDKGKASGIARSNGIVKVKGGKKTKKEDKEIVFKDERKVSLPPAGACTKGTSTPVMRRPIGKERDDTGDTPGSPRPTTAVNTPAATTPGPSSIADSDLPSAIPQPTPTSSLPPIPKKKKLPTIKKNKPPGSSSVSTPTTTPYPKKPAEDPPKAAVAGPSATERKAVATEAGLADDGLAELLGKKKVVQEKTEFDLRNKDVYAELFKGTGGIAPRSGINRKEKELERRKELDKMREEARAKRLEEAKRSFSLTAVPEKVGRFEDMLKERKSSAAFPNLLCGKVREIWEGTKRERERKRREGSAELRR</sequence>
<dbReference type="GeneID" id="19301414"/>
<dbReference type="AlphaFoldDB" id="S7QG27"/>
<feature type="compositionally biased region" description="Basic and acidic residues" evidence="1">
    <location>
        <begin position="147"/>
        <end position="162"/>
    </location>
</feature>
<dbReference type="STRING" id="670483.S7QG27"/>
<feature type="region of interest" description="Disordered" evidence="1">
    <location>
        <begin position="1"/>
        <end position="319"/>
    </location>
</feature>
<dbReference type="KEGG" id="gtr:GLOTRDRAFT_126610"/>
<feature type="compositionally biased region" description="Basic residues" evidence="1">
    <location>
        <begin position="272"/>
        <end position="284"/>
    </location>
</feature>
<feature type="compositionally biased region" description="Basic and acidic residues" evidence="1">
    <location>
        <begin position="182"/>
        <end position="196"/>
    </location>
</feature>
<feature type="compositionally biased region" description="Basic and acidic residues" evidence="1">
    <location>
        <begin position="101"/>
        <end position="112"/>
    </location>
</feature>